<evidence type="ECO:0000313" key="2">
    <source>
        <dbReference type="EMBL" id="KAJ7952308.1"/>
    </source>
</evidence>
<feature type="region of interest" description="Disordered" evidence="1">
    <location>
        <begin position="220"/>
        <end position="273"/>
    </location>
</feature>
<evidence type="ECO:0000256" key="1">
    <source>
        <dbReference type="SAM" id="MobiDB-lite"/>
    </source>
</evidence>
<comment type="caution">
    <text evidence="2">The sequence shown here is derived from an EMBL/GenBank/DDBJ whole genome shotgun (WGS) entry which is preliminary data.</text>
</comment>
<dbReference type="PANTHER" id="PTHR36072">
    <property type="entry name" value="OS01G0541600 PROTEIN"/>
    <property type="match status" value="1"/>
</dbReference>
<sequence>MGKRGKEKKTQSLTSCIHTPISLREESTGKVERKGGVNTKSMLKFDHLQKLAVWSSAEASITSLAAFFGNRLASVGEAMGIPPSPSLFPCQRCETVLQPGHNCTIRIEPNRAKARNKRKKSLKLTQNNMVYKCHFCSHLNLKRGAPKGYMKEIYPAKTKSSVSKAQKTMLFKSSELEKGIGSKDGLNEQDLLASPAVQGDIPIMESPATPSLRNVTTLLETKRRKRSASKKAAGPAGITAPADAEKTGGSSSKRRRKSWTSLKEIAQSSGHDNSRSVANLTIPFFL</sequence>
<name>A0AAD7L686_QUISA</name>
<dbReference type="InterPro" id="IPR007175">
    <property type="entry name" value="Rpr2/Snm1/Rpp21"/>
</dbReference>
<dbReference type="Gene3D" id="6.20.50.20">
    <property type="match status" value="1"/>
</dbReference>
<dbReference type="Proteomes" id="UP001163823">
    <property type="component" value="Chromosome 10"/>
</dbReference>
<accession>A0AAD7L686</accession>
<gene>
    <name evidence="2" type="ORF">O6P43_024181</name>
</gene>
<dbReference type="KEGG" id="qsa:O6P43_024181"/>
<dbReference type="EMBL" id="JARAOO010000010">
    <property type="protein sequence ID" value="KAJ7952309.1"/>
    <property type="molecule type" value="Genomic_DNA"/>
</dbReference>
<dbReference type="AlphaFoldDB" id="A0AAD7L686"/>
<reference evidence="2" key="1">
    <citation type="journal article" date="2023" name="Science">
        <title>Elucidation of the pathway for biosynthesis of saponin adjuvants from the soapbark tree.</title>
        <authorList>
            <person name="Reed J."/>
            <person name="Orme A."/>
            <person name="El-Demerdash A."/>
            <person name="Owen C."/>
            <person name="Martin L.B.B."/>
            <person name="Misra R.C."/>
            <person name="Kikuchi S."/>
            <person name="Rejzek M."/>
            <person name="Martin A.C."/>
            <person name="Harkess A."/>
            <person name="Leebens-Mack J."/>
            <person name="Louveau T."/>
            <person name="Stephenson M.J."/>
            <person name="Osbourn A."/>
        </authorList>
    </citation>
    <scope>NUCLEOTIDE SEQUENCE</scope>
    <source>
        <strain evidence="2">S10</strain>
    </source>
</reference>
<organism evidence="2 3">
    <name type="scientific">Quillaja saponaria</name>
    <name type="common">Soap bark tree</name>
    <dbReference type="NCBI Taxonomy" id="32244"/>
    <lineage>
        <taxon>Eukaryota</taxon>
        <taxon>Viridiplantae</taxon>
        <taxon>Streptophyta</taxon>
        <taxon>Embryophyta</taxon>
        <taxon>Tracheophyta</taxon>
        <taxon>Spermatophyta</taxon>
        <taxon>Magnoliopsida</taxon>
        <taxon>eudicotyledons</taxon>
        <taxon>Gunneridae</taxon>
        <taxon>Pentapetalae</taxon>
        <taxon>rosids</taxon>
        <taxon>fabids</taxon>
        <taxon>Fabales</taxon>
        <taxon>Quillajaceae</taxon>
        <taxon>Quillaja</taxon>
    </lineage>
</organism>
<dbReference type="Pfam" id="PF04032">
    <property type="entry name" value="Rpr2"/>
    <property type="match status" value="1"/>
</dbReference>
<evidence type="ECO:0000313" key="3">
    <source>
        <dbReference type="Proteomes" id="UP001163823"/>
    </source>
</evidence>
<proteinExistence type="predicted"/>
<dbReference type="GO" id="GO:0006396">
    <property type="term" value="P:RNA processing"/>
    <property type="evidence" value="ECO:0007669"/>
    <property type="project" value="InterPro"/>
</dbReference>
<dbReference type="PANTHER" id="PTHR36072:SF2">
    <property type="entry name" value="OS01G0531000 PROTEIN"/>
    <property type="match status" value="1"/>
</dbReference>
<dbReference type="EMBL" id="JARAOO010000010">
    <property type="protein sequence ID" value="KAJ7952308.1"/>
    <property type="molecule type" value="Genomic_DNA"/>
</dbReference>
<protein>
    <submittedName>
        <fullName evidence="2">RNAse P, Rpr2/Rpp21 subunit</fullName>
    </submittedName>
</protein>
<keyword evidence="3" id="KW-1185">Reference proteome</keyword>